<accession>A0A811KC74</accession>
<evidence type="ECO:0008006" key="4">
    <source>
        <dbReference type="Google" id="ProtNLM"/>
    </source>
</evidence>
<feature type="compositionally biased region" description="Polar residues" evidence="1">
    <location>
        <begin position="1280"/>
        <end position="1305"/>
    </location>
</feature>
<dbReference type="GO" id="GO:0005096">
    <property type="term" value="F:GTPase activator activity"/>
    <property type="evidence" value="ECO:0007669"/>
    <property type="project" value="InterPro"/>
</dbReference>
<dbReference type="InterPro" id="IPR035974">
    <property type="entry name" value="Rap/Ran-GAP_sf"/>
</dbReference>
<dbReference type="Proteomes" id="UP000614601">
    <property type="component" value="Unassembled WGS sequence"/>
</dbReference>
<feature type="region of interest" description="Disordered" evidence="1">
    <location>
        <begin position="1116"/>
        <end position="1172"/>
    </location>
</feature>
<protein>
    <recommendedName>
        <fullName evidence="4">Rap-GAP domain-containing protein</fullName>
    </recommendedName>
</protein>
<dbReference type="EMBL" id="CAJFCW020000002">
    <property type="protein sequence ID" value="CAG9099081.1"/>
    <property type="molecule type" value="Genomic_DNA"/>
</dbReference>
<feature type="compositionally biased region" description="Basic and acidic residues" evidence="1">
    <location>
        <begin position="1042"/>
        <end position="1057"/>
    </location>
</feature>
<evidence type="ECO:0000313" key="2">
    <source>
        <dbReference type="EMBL" id="CAD5213097.1"/>
    </source>
</evidence>
<comment type="caution">
    <text evidence="2">The sequence shown here is derived from an EMBL/GenBank/DDBJ whole genome shotgun (WGS) entry which is preliminary data.</text>
</comment>
<dbReference type="InterPro" id="IPR039930">
    <property type="entry name" value="RALGAPB"/>
</dbReference>
<feature type="region of interest" description="Disordered" evidence="1">
    <location>
        <begin position="1079"/>
        <end position="1103"/>
    </location>
</feature>
<sequence>MSTDGPVSRRSFAGSANSASDISQHNTTAYSNSSVDPSTIPAVDGVSAGKSAAIGALCRIVCSKSSNEVIPEEQMAQFLVVLHEALVERDRLMLCSLVFYSTELFKLGLNGVEILLPNYVTAIDILLTESFKLRLHPSINEIDMRHSCLRALASVIAWPTTFGQDKITAFDEGVSLTKGNNNVLGVGMKYDELRPRILRTLVYALRNETDSMNLQLALGLCHSFCAENANYEIESLDEEKVFAVSALRQTISAVCDNLCKPQWCAELGTSLAAFDCLNALSTLPTKLLFYEGDHSTGTLILSSLCRFVNSQLQKPPPFHSRDLHSSVVAAFQSLEVWLCAAPILAEVESVISTVANTVEFGMTGGTGLSTEQYKPASQRVHDAAESLHYTLFGSVGANDCMTMVDEHSVIRKLGDDNVSLKGFQHFIVDKFSLLSVHNLTHADFVSNGQPTVVMVCRTPYQPAHATLVQLKSRVEYDENADVLNNNRIEITDKNGVLIEKVNDNQETAPKPPKHKAEIPAECFKIECELDKNIQQKPPTDQSKQVEDELSKIRKRLAEGAVSPLSDRDQKNVWSTASLDSELCASPKPAEPFKKCNAVRVFLYDMGLLDRKTFGQDLIALDSTHTTDFFDALHCQIDRQPAKKCETVSIFYVRRGQRSFSEILKNTEHLETTSKSFVGLISRLGRIRRTREPGFWTGHWQTAFSPPPSLDSDPFSRTSESESHSLDGLENCIWWSDSQLEIAYQLPSERSLQRNLQYIHGDVKEDSYSVPAKQVTINCLQLHINVGEAMVKVNRPQISPSQRLLIHQDNLLPVDDSESIISDYNDTIHKRNMMASLGSTVSIHPGMLSIDVGPTPGSTEPPRSARFSPTARARILARQKTVDYTRYTTPENTTRKTSDSALNKNMSLQMSVAPNTLITNRPNIDNEYENEDGSRYRTAGRNSVGHYDTERQDTAGSNPVRRYEKLHGTAGKSESVRQYDTETLKAADQDTLKHYDKGIQRRYTSPSTNSIDSMGLSSPSDRASTGIASPNDSPRNRAQTNPRYEKVRDRQYSKSSKYDRYFENDLSLTASQKRTGLAQLGTATQNKSTSSPKSKLQMAASPKNKWKMAAEIGLQESRNAKMASGQNLKLTSPTSQTSKESPSSQSSTTTPASPTTSKTKPTKPATPTPLTQQSSFSYIKSFFKRKNTEDSAGGSFAKPEPMLKTLSEVTEEELEEMFPRMPSQSSKEQKGYTPSSTSSSLAPHSREGSSLTDDSGAVSGKRSSDLSQPTAATRTRSTSTVNSECGSTQKLGQPSNQARTNGTTPKRSPDQRVLVVWLEKIEDLHHFPYEQLLMATDDGTRRMNQNLKSLRADLHLIYLHNFEEGLVQVHTEAIWTKAGQPGPLVDGIVVSVEVLPALLRQTVANISRRKAVEVDQTSPYQRRRQAIAEVAKKYGCKFGYTEFLDRFITNDD</sequence>
<name>A0A811KC74_9BILA</name>
<evidence type="ECO:0000313" key="3">
    <source>
        <dbReference type="Proteomes" id="UP000614601"/>
    </source>
</evidence>
<proteinExistence type="predicted"/>
<feature type="compositionally biased region" description="Low complexity" evidence="1">
    <location>
        <begin position="1130"/>
        <end position="1172"/>
    </location>
</feature>
<dbReference type="SUPFAM" id="SSF111347">
    <property type="entry name" value="Rap/Ran-GAP"/>
    <property type="match status" value="1"/>
</dbReference>
<gene>
    <name evidence="2" type="ORF">BOKJ2_LOCUS4898</name>
</gene>
<feature type="region of interest" description="Disordered" evidence="1">
    <location>
        <begin position="996"/>
        <end position="1057"/>
    </location>
</feature>
<dbReference type="PANTHER" id="PTHR21344:SF1">
    <property type="entry name" value="RAL GTPASE-ACTIVATING PROTEIN SUBUNIT BETA"/>
    <property type="match status" value="1"/>
</dbReference>
<feature type="region of interest" description="Disordered" evidence="1">
    <location>
        <begin position="1209"/>
        <end position="1307"/>
    </location>
</feature>
<feature type="region of interest" description="Disordered" evidence="1">
    <location>
        <begin position="916"/>
        <end position="977"/>
    </location>
</feature>
<feature type="compositionally biased region" description="Polar residues" evidence="1">
    <location>
        <begin position="1080"/>
        <end position="1093"/>
    </location>
</feature>
<dbReference type="EMBL" id="CAJFDH010000002">
    <property type="protein sequence ID" value="CAD5213097.1"/>
    <property type="molecule type" value="Genomic_DNA"/>
</dbReference>
<dbReference type="OrthoDB" id="10009983at2759"/>
<feature type="region of interest" description="Disordered" evidence="1">
    <location>
        <begin position="1"/>
        <end position="20"/>
    </location>
</feature>
<evidence type="ECO:0000256" key="1">
    <source>
        <dbReference type="SAM" id="MobiDB-lite"/>
    </source>
</evidence>
<feature type="compositionally biased region" description="Low complexity" evidence="1">
    <location>
        <begin position="1269"/>
        <end position="1279"/>
    </location>
</feature>
<feature type="compositionally biased region" description="Polar residues" evidence="1">
    <location>
        <begin position="1001"/>
        <end position="1041"/>
    </location>
</feature>
<dbReference type="GO" id="GO:0051056">
    <property type="term" value="P:regulation of small GTPase mediated signal transduction"/>
    <property type="evidence" value="ECO:0007669"/>
    <property type="project" value="InterPro"/>
</dbReference>
<dbReference type="PANTHER" id="PTHR21344">
    <property type="entry name" value="RAL GTPASE-ACTIVATING PROTEIN SUBUNIT BETA"/>
    <property type="match status" value="1"/>
</dbReference>
<organism evidence="2 3">
    <name type="scientific">Bursaphelenchus okinawaensis</name>
    <dbReference type="NCBI Taxonomy" id="465554"/>
    <lineage>
        <taxon>Eukaryota</taxon>
        <taxon>Metazoa</taxon>
        <taxon>Ecdysozoa</taxon>
        <taxon>Nematoda</taxon>
        <taxon>Chromadorea</taxon>
        <taxon>Rhabditida</taxon>
        <taxon>Tylenchina</taxon>
        <taxon>Tylenchomorpha</taxon>
        <taxon>Aphelenchoidea</taxon>
        <taxon>Aphelenchoididae</taxon>
        <taxon>Bursaphelenchus</taxon>
    </lineage>
</organism>
<reference evidence="2" key="1">
    <citation type="submission" date="2020-09" db="EMBL/GenBank/DDBJ databases">
        <authorList>
            <person name="Kikuchi T."/>
        </authorList>
    </citation>
    <scope>NUCLEOTIDE SEQUENCE</scope>
    <source>
        <strain evidence="2">SH1</strain>
    </source>
</reference>
<dbReference type="Proteomes" id="UP000783686">
    <property type="component" value="Unassembled WGS sequence"/>
</dbReference>
<keyword evidence="3" id="KW-1185">Reference proteome</keyword>